<evidence type="ECO:0000313" key="2">
    <source>
        <dbReference type="EMBL" id="GAB1251170.1"/>
    </source>
</evidence>
<name>A0ABQ0E0C4_9PORP</name>
<dbReference type="EMBL" id="BAAFSF010000001">
    <property type="protein sequence ID" value="GAB1251170.1"/>
    <property type="molecule type" value="Genomic_DNA"/>
</dbReference>
<dbReference type="Gene3D" id="2.60.200.20">
    <property type="match status" value="1"/>
</dbReference>
<evidence type="ECO:0000259" key="1">
    <source>
        <dbReference type="PROSITE" id="PS50006"/>
    </source>
</evidence>
<gene>
    <name evidence="2" type="ORF">Tsumi_02740</name>
</gene>
<dbReference type="InterPro" id="IPR008984">
    <property type="entry name" value="SMAD_FHA_dom_sf"/>
</dbReference>
<protein>
    <submittedName>
        <fullName evidence="2">FHA domain-containing protein</fullName>
    </submittedName>
</protein>
<organism evidence="2 3">
    <name type="scientific">Porphyromonas miyakawae</name>
    <dbReference type="NCBI Taxonomy" id="3137470"/>
    <lineage>
        <taxon>Bacteria</taxon>
        <taxon>Pseudomonadati</taxon>
        <taxon>Bacteroidota</taxon>
        <taxon>Bacteroidia</taxon>
        <taxon>Bacteroidales</taxon>
        <taxon>Porphyromonadaceae</taxon>
        <taxon>Porphyromonas</taxon>
    </lineage>
</organism>
<accession>A0ABQ0E0C4</accession>
<feature type="domain" description="FHA" evidence="1">
    <location>
        <begin position="104"/>
        <end position="164"/>
    </location>
</feature>
<keyword evidence="3" id="KW-1185">Reference proteome</keyword>
<dbReference type="Pfam" id="PF00498">
    <property type="entry name" value="FHA"/>
    <property type="match status" value="1"/>
</dbReference>
<dbReference type="CDD" id="cd00060">
    <property type="entry name" value="FHA"/>
    <property type="match status" value="1"/>
</dbReference>
<proteinExistence type="predicted"/>
<comment type="caution">
    <text evidence="2">The sequence shown here is derived from an EMBL/GenBank/DDBJ whole genome shotgun (WGS) entry which is preliminary data.</text>
</comment>
<dbReference type="SUPFAM" id="SSF49879">
    <property type="entry name" value="SMAD/FHA domain"/>
    <property type="match status" value="1"/>
</dbReference>
<reference evidence="2 3" key="1">
    <citation type="journal article" date="2025" name="Int. J. Syst. Evol. Microbiol.">
        <title>Desulfovibrio falkowii sp. nov., Porphyromonas miyakawae sp. nov., Mediterraneibacter flintii sp. nov. and Owariibacterium komagatae gen. nov., sp. nov., isolated from human faeces.</title>
        <authorList>
            <person name="Hamaguchi T."/>
            <person name="Ohara M."/>
            <person name="Hisatomi A."/>
            <person name="Sekiguchi K."/>
            <person name="Takeda J.I."/>
            <person name="Ueyama J."/>
            <person name="Ito M."/>
            <person name="Nishiwaki H."/>
            <person name="Ogi T."/>
            <person name="Hirayama M."/>
            <person name="Ohkuma M."/>
            <person name="Sakamoto M."/>
            <person name="Ohno K."/>
        </authorList>
    </citation>
    <scope>NUCLEOTIDE SEQUENCE [LARGE SCALE GENOMIC DNA]</scope>
    <source>
        <strain evidence="2 3">13CB11C</strain>
    </source>
</reference>
<dbReference type="PROSITE" id="PS50006">
    <property type="entry name" value="FHA_DOMAIN"/>
    <property type="match status" value="1"/>
</dbReference>
<dbReference type="Proteomes" id="UP001628220">
    <property type="component" value="Unassembled WGS sequence"/>
</dbReference>
<evidence type="ECO:0000313" key="3">
    <source>
        <dbReference type="Proteomes" id="UP001628220"/>
    </source>
</evidence>
<sequence>MQGQMGALCIVAVRKAMKYIICPYCKRRITEEELRRYERSGGRVVLNCPNCKRRLAFRILEEEPEVCNSEPAQQGVGMPAFAYLKVIENVFGYAQRFPLVEGLNRVGRYNDRFSELEVPIRTNDPSVDRNHCMINVQPTESGEVQVEIWDNDSMTGTFINTRELMPDEHHLLQEGEVITLGATSIIFTFSKE</sequence>
<dbReference type="InterPro" id="IPR000253">
    <property type="entry name" value="FHA_dom"/>
</dbReference>